<dbReference type="CDD" id="cd17926">
    <property type="entry name" value="DEXHc_RE"/>
    <property type="match status" value="1"/>
</dbReference>
<dbReference type="GO" id="GO:0061749">
    <property type="term" value="F:forked DNA-dependent helicase activity"/>
    <property type="evidence" value="ECO:0007669"/>
    <property type="project" value="TreeGrafter"/>
</dbReference>
<dbReference type="Proteomes" id="UP000319142">
    <property type="component" value="Unassembled WGS sequence"/>
</dbReference>
<reference evidence="3 4" key="1">
    <citation type="submission" date="2019-07" db="EMBL/GenBank/DDBJ databases">
        <title>The pathways for chlorine oxyanion respiration interact through the shared metabolite chlorate.</title>
        <authorList>
            <person name="Barnum T.P."/>
            <person name="Cheng Y."/>
            <person name="Hill K.A."/>
            <person name="Lucas L.N."/>
            <person name="Carlson H.K."/>
            <person name="Coates J.D."/>
        </authorList>
    </citation>
    <scope>NUCLEOTIDE SEQUENCE [LARGE SCALE GENOMIC DNA]</scope>
    <source>
        <strain evidence="3">UCB</strain>
    </source>
</reference>
<keyword evidence="3" id="KW-0347">Helicase</keyword>
<keyword evidence="3" id="KW-0067">ATP-binding</keyword>
<dbReference type="InterPro" id="IPR014001">
    <property type="entry name" value="Helicase_ATP-bd"/>
</dbReference>
<evidence type="ECO:0000313" key="3">
    <source>
        <dbReference type="EMBL" id="TVT30272.1"/>
    </source>
</evidence>
<accession>A0A558B179</accession>
<dbReference type="SMART" id="SM00487">
    <property type="entry name" value="DEXDc"/>
    <property type="match status" value="1"/>
</dbReference>
<evidence type="ECO:0000259" key="2">
    <source>
        <dbReference type="PROSITE" id="PS51192"/>
    </source>
</evidence>
<dbReference type="PANTHER" id="PTHR47396:SF1">
    <property type="entry name" value="ATP-DEPENDENT HELICASE IRC3-RELATED"/>
    <property type="match status" value="1"/>
</dbReference>
<dbReference type="GO" id="GO:0016787">
    <property type="term" value="F:hydrolase activity"/>
    <property type="evidence" value="ECO:0007669"/>
    <property type="project" value="InterPro"/>
</dbReference>
<dbReference type="InterPro" id="IPR054347">
    <property type="entry name" value="TOTE_primase"/>
</dbReference>
<dbReference type="InterPro" id="IPR001650">
    <property type="entry name" value="Helicase_C-like"/>
</dbReference>
<dbReference type="SUPFAM" id="SSF52540">
    <property type="entry name" value="P-loop containing nucleoside triphosphate hydrolases"/>
    <property type="match status" value="2"/>
</dbReference>
<evidence type="ECO:0000313" key="4">
    <source>
        <dbReference type="Proteomes" id="UP000319142"/>
    </source>
</evidence>
<dbReference type="InterPro" id="IPR027417">
    <property type="entry name" value="P-loop_NTPase"/>
</dbReference>
<dbReference type="PANTHER" id="PTHR47396">
    <property type="entry name" value="TYPE I RESTRICTION ENZYME ECOKI R PROTEIN"/>
    <property type="match status" value="1"/>
</dbReference>
<dbReference type="InterPro" id="IPR006935">
    <property type="entry name" value="Helicase/UvrB_N"/>
</dbReference>
<evidence type="ECO:0000256" key="1">
    <source>
        <dbReference type="SAM" id="Coils"/>
    </source>
</evidence>
<organism evidence="3 4">
    <name type="scientific">Marinobacter vinifirmus</name>
    <dbReference type="NCBI Taxonomy" id="355591"/>
    <lineage>
        <taxon>Bacteria</taxon>
        <taxon>Pseudomonadati</taxon>
        <taxon>Pseudomonadota</taxon>
        <taxon>Gammaproteobacteria</taxon>
        <taxon>Pseudomonadales</taxon>
        <taxon>Marinobacteraceae</taxon>
        <taxon>Marinobacter</taxon>
    </lineage>
</organism>
<dbReference type="GO" id="GO:0000403">
    <property type="term" value="F:Y-form DNA binding"/>
    <property type="evidence" value="ECO:0007669"/>
    <property type="project" value="TreeGrafter"/>
</dbReference>
<dbReference type="Pfam" id="PF00271">
    <property type="entry name" value="Helicase_C"/>
    <property type="match status" value="1"/>
</dbReference>
<dbReference type="AlphaFoldDB" id="A0A558B179"/>
<dbReference type="GO" id="GO:0036121">
    <property type="term" value="F:double-stranded DNA helicase activity"/>
    <property type="evidence" value="ECO:0007669"/>
    <property type="project" value="TreeGrafter"/>
</dbReference>
<keyword evidence="3" id="KW-0547">Nucleotide-binding</keyword>
<name>A0A558B179_9GAMM</name>
<keyword evidence="3" id="KW-0378">Hydrolase</keyword>
<protein>
    <submittedName>
        <fullName evidence="3">DEAD/DEAH box helicase</fullName>
    </submittedName>
</protein>
<feature type="domain" description="Helicase ATP-binding" evidence="2">
    <location>
        <begin position="420"/>
        <end position="570"/>
    </location>
</feature>
<dbReference type="GO" id="GO:0005524">
    <property type="term" value="F:ATP binding"/>
    <property type="evidence" value="ECO:0007669"/>
    <property type="project" value="InterPro"/>
</dbReference>
<dbReference type="InterPro" id="IPR050742">
    <property type="entry name" value="Helicase_Restrict-Modif_Enz"/>
</dbReference>
<feature type="coiled-coil region" evidence="1">
    <location>
        <begin position="5"/>
        <end position="32"/>
    </location>
</feature>
<keyword evidence="1" id="KW-0175">Coiled coil</keyword>
<dbReference type="PROSITE" id="PS51192">
    <property type="entry name" value="HELICASE_ATP_BIND_1"/>
    <property type="match status" value="1"/>
</dbReference>
<dbReference type="Pfam" id="PF04851">
    <property type="entry name" value="ResIII"/>
    <property type="match status" value="1"/>
</dbReference>
<gene>
    <name evidence="3" type="ORF">FHK81_17040</name>
</gene>
<proteinExistence type="predicted"/>
<dbReference type="EMBL" id="VMRX01000069">
    <property type="protein sequence ID" value="TVT30272.1"/>
    <property type="molecule type" value="Genomic_DNA"/>
</dbReference>
<dbReference type="Gene3D" id="3.40.50.300">
    <property type="entry name" value="P-loop containing nucleotide triphosphate hydrolases"/>
    <property type="match status" value="2"/>
</dbReference>
<sequence length="740" mass="82805">MTNELADIDQRLAEIEQEKADLLARKSELQQARNIPVSAQLTPNQKVELFRSFFRGRSDVYAIRWQGTNGRSGYAVACENEWATGICQKPRIKCGDCQHRQFKPLDFNAVYGHLSGEHVAGLYPLLPDNRCYLLAVDFDKDDWRAEVQALARACRNLDIPYLVEISQSGFGAHLWVFFSESVSAWAARALGFKLLDDAMELHPSLSFDSYDRLFPNQDMMPEGGFGNLIALPLQNRARTRDCTVFVDDNLSPYPDQWMVLRAQKTVTPERVHELVGNEPVQNSLEDVAAPWEQSLPIETGTIAGCPEKVTVTLANHIYIKVSDLPAPLIARLRRLASFANPVFFKTQALRFSTHGIPRYISCARIEQGYISIPRGCFDDLETVLKEQGIEIDLDDRRISGQELAKISLKVTLKAQQEKAVKSLTERDTGILHAPTAFGKTVTAIGVIANRKVNTLILTHSRQLLDQWKERLETFIDGAAVGVIGGGKKKPTGQIDVATYQSLINKKDNTVSDLVRQYGQVIIDECHHISAPRYEMLLNEACARYVFGLTATPDRQDGHQKIMFMVAGPVRHKVRIEHSQKFAQRVIVRERHDLPPADISTTGQRPHVASVYRWLAQNPSRNDNIVQDVVECAASGAQCLVLTERREHAEVLAHLLDDQSVESVVLRGGMGAKERRAVEARLSDVQVIVATGKYVGEGFDLPRLDTLFLALPIAWKGTLSQLRIPAHRDHPFRLNVTACSG</sequence>
<dbReference type="RefSeq" id="WP_273135314.1">
    <property type="nucleotide sequence ID" value="NZ_VMRX01000069.1"/>
</dbReference>
<dbReference type="Pfam" id="PF22548">
    <property type="entry name" value="AEP-TOTE"/>
    <property type="match status" value="1"/>
</dbReference>
<comment type="caution">
    <text evidence="3">The sequence shown here is derived from an EMBL/GenBank/DDBJ whole genome shotgun (WGS) entry which is preliminary data.</text>
</comment>